<name>A0A7J7GW04_CAMSI</name>
<evidence type="ECO:0000256" key="1">
    <source>
        <dbReference type="SAM" id="Phobius"/>
    </source>
</evidence>
<proteinExistence type="predicted"/>
<gene>
    <name evidence="2" type="ORF">HYC85_018442</name>
</gene>
<feature type="transmembrane region" description="Helical" evidence="1">
    <location>
        <begin position="74"/>
        <end position="97"/>
    </location>
</feature>
<keyword evidence="1" id="KW-1133">Transmembrane helix</keyword>
<comment type="caution">
    <text evidence="2">The sequence shown here is derived from an EMBL/GenBank/DDBJ whole genome shotgun (WGS) entry which is preliminary data.</text>
</comment>
<dbReference type="Proteomes" id="UP000593564">
    <property type="component" value="Unassembled WGS sequence"/>
</dbReference>
<keyword evidence="1" id="KW-0472">Membrane</keyword>
<dbReference type="AlphaFoldDB" id="A0A7J7GW04"/>
<accession>A0A7J7GW04</accession>
<protein>
    <submittedName>
        <fullName evidence="2">Uncharacterized protein</fullName>
    </submittedName>
</protein>
<organism evidence="2 3">
    <name type="scientific">Camellia sinensis</name>
    <name type="common">Tea plant</name>
    <name type="synonym">Thea sinensis</name>
    <dbReference type="NCBI Taxonomy" id="4442"/>
    <lineage>
        <taxon>Eukaryota</taxon>
        <taxon>Viridiplantae</taxon>
        <taxon>Streptophyta</taxon>
        <taxon>Embryophyta</taxon>
        <taxon>Tracheophyta</taxon>
        <taxon>Spermatophyta</taxon>
        <taxon>Magnoliopsida</taxon>
        <taxon>eudicotyledons</taxon>
        <taxon>Gunneridae</taxon>
        <taxon>Pentapetalae</taxon>
        <taxon>asterids</taxon>
        <taxon>Ericales</taxon>
        <taxon>Theaceae</taxon>
        <taxon>Camellia</taxon>
    </lineage>
</organism>
<feature type="transmembrane region" description="Helical" evidence="1">
    <location>
        <begin position="49"/>
        <end position="68"/>
    </location>
</feature>
<evidence type="ECO:0000313" key="3">
    <source>
        <dbReference type="Proteomes" id="UP000593564"/>
    </source>
</evidence>
<sequence>MGEEEDSTHIVPESALIPRFGMGIELIGKQNKEWDWDASKTIEELKKQVWLGGPLVVYSLQMISVMFIGHLGELSLSSASMAISFAEVTGFSFLTLYGRVEPLVKTLYGRVGPLVKTLYGRVGPLKQIMSGQFTRSCRTDVEANVVTVDRVMLDRCKS</sequence>
<reference evidence="3" key="1">
    <citation type="journal article" date="2020" name="Nat. Commun.">
        <title>Genome assembly of wild tea tree DASZ reveals pedigree and selection history of tea varieties.</title>
        <authorList>
            <person name="Zhang W."/>
            <person name="Zhang Y."/>
            <person name="Qiu H."/>
            <person name="Guo Y."/>
            <person name="Wan H."/>
            <person name="Zhang X."/>
            <person name="Scossa F."/>
            <person name="Alseekh S."/>
            <person name="Zhang Q."/>
            <person name="Wang P."/>
            <person name="Xu L."/>
            <person name="Schmidt M.H."/>
            <person name="Jia X."/>
            <person name="Li D."/>
            <person name="Zhu A."/>
            <person name="Guo F."/>
            <person name="Chen W."/>
            <person name="Ni D."/>
            <person name="Usadel B."/>
            <person name="Fernie A.R."/>
            <person name="Wen W."/>
        </authorList>
    </citation>
    <scope>NUCLEOTIDE SEQUENCE [LARGE SCALE GENOMIC DNA]</scope>
    <source>
        <strain evidence="3">cv. G240</strain>
    </source>
</reference>
<keyword evidence="3" id="KW-1185">Reference proteome</keyword>
<reference evidence="2 3" key="2">
    <citation type="submission" date="2020-07" db="EMBL/GenBank/DDBJ databases">
        <title>Genome assembly of wild tea tree DASZ reveals pedigree and selection history of tea varieties.</title>
        <authorList>
            <person name="Zhang W."/>
        </authorList>
    </citation>
    <scope>NUCLEOTIDE SEQUENCE [LARGE SCALE GENOMIC DNA]</scope>
    <source>
        <strain evidence="3">cv. G240</strain>
        <tissue evidence="2">Leaf</tissue>
    </source>
</reference>
<dbReference type="PANTHER" id="PTHR11206">
    <property type="entry name" value="MULTIDRUG RESISTANCE PROTEIN"/>
    <property type="match status" value="1"/>
</dbReference>
<keyword evidence="1" id="KW-0812">Transmembrane</keyword>
<evidence type="ECO:0000313" key="2">
    <source>
        <dbReference type="EMBL" id="KAF5944365.1"/>
    </source>
</evidence>
<dbReference type="EMBL" id="JACBKZ010000008">
    <property type="protein sequence ID" value="KAF5944365.1"/>
    <property type="molecule type" value="Genomic_DNA"/>
</dbReference>